<evidence type="ECO:0000313" key="1">
    <source>
        <dbReference type="EMBL" id="ATB30427.1"/>
    </source>
</evidence>
<name>A0A250IGZ1_9BACT</name>
<dbReference type="RefSeq" id="WP_095978882.1">
    <property type="nucleotide sequence ID" value="NZ_CP022163.1"/>
</dbReference>
<sequence length="149" mass="16548">MQLRLKYPPTPEAAPKHAALCVCAALLLNDIELDYSVESLELLDGLLDRLHRDGVPAEQVAEVLFAFGCYVGEVFVRHAGAGWCRTEGTSMEGVTGFPLLIQLGPQRYCNPLGKVFKRLAEGGEHALPSFYALFSRREAPARDFLYDRH</sequence>
<dbReference type="Proteomes" id="UP000217289">
    <property type="component" value="Chromosome"/>
</dbReference>
<dbReference type="EMBL" id="CP022163">
    <property type="protein sequence ID" value="ATB30427.1"/>
    <property type="molecule type" value="Genomic_DNA"/>
</dbReference>
<dbReference type="AlphaFoldDB" id="A0A250IGZ1"/>
<evidence type="ECO:0000313" key="2">
    <source>
        <dbReference type="Proteomes" id="UP000217289"/>
    </source>
</evidence>
<evidence type="ECO:0008006" key="3">
    <source>
        <dbReference type="Google" id="ProtNLM"/>
    </source>
</evidence>
<reference evidence="1 2" key="1">
    <citation type="submission" date="2017-06" db="EMBL/GenBank/DDBJ databases">
        <authorList>
            <person name="Kim H.J."/>
            <person name="Triplett B.A."/>
        </authorList>
    </citation>
    <scope>NUCLEOTIDE SEQUENCE [LARGE SCALE GENOMIC DNA]</scope>
    <source>
        <strain evidence="1 2">DSM 14713</strain>
    </source>
</reference>
<accession>A0A250IGZ1</accession>
<dbReference type="OrthoDB" id="4640272at2"/>
<dbReference type="KEGG" id="mbd:MEBOL_003888"/>
<protein>
    <recommendedName>
        <fullName evidence="3">DUF3806 domain-containing protein</fullName>
    </recommendedName>
</protein>
<keyword evidence="2" id="KW-1185">Reference proteome</keyword>
<organism evidence="1 2">
    <name type="scientific">Melittangium boletus DSM 14713</name>
    <dbReference type="NCBI Taxonomy" id="1294270"/>
    <lineage>
        <taxon>Bacteria</taxon>
        <taxon>Pseudomonadati</taxon>
        <taxon>Myxococcota</taxon>
        <taxon>Myxococcia</taxon>
        <taxon>Myxococcales</taxon>
        <taxon>Cystobacterineae</taxon>
        <taxon>Archangiaceae</taxon>
        <taxon>Melittangium</taxon>
    </lineage>
</organism>
<gene>
    <name evidence="1" type="ORF">MEBOL_003888</name>
</gene>
<proteinExistence type="predicted"/>